<evidence type="ECO:0008006" key="4">
    <source>
        <dbReference type="Google" id="ProtNLM"/>
    </source>
</evidence>
<dbReference type="RefSeq" id="WP_187423057.1">
    <property type="nucleotide sequence ID" value="NZ_CP060637.1"/>
</dbReference>
<dbReference type="PROSITE" id="PS51257">
    <property type="entry name" value="PROKAR_LIPOPROTEIN"/>
    <property type="match status" value="1"/>
</dbReference>
<reference evidence="2 3" key="1">
    <citation type="submission" date="2020-08" db="EMBL/GenBank/DDBJ databases">
        <authorList>
            <person name="Liu C."/>
            <person name="Sun Q."/>
        </authorList>
    </citation>
    <scope>NUCLEOTIDE SEQUENCE [LARGE SCALE GENOMIC DNA]</scope>
    <source>
        <strain evidence="2 3">NSJ-57</strain>
    </source>
</reference>
<organism evidence="2 3">
    <name type="scientific">Fusobacterium hominis</name>
    <dbReference type="NCBI Taxonomy" id="2764326"/>
    <lineage>
        <taxon>Bacteria</taxon>
        <taxon>Fusobacteriati</taxon>
        <taxon>Fusobacteriota</taxon>
        <taxon>Fusobacteriia</taxon>
        <taxon>Fusobacteriales</taxon>
        <taxon>Fusobacteriaceae</taxon>
        <taxon>Fusobacterium</taxon>
    </lineage>
</organism>
<name>A0A7G9GY30_9FUSO</name>
<evidence type="ECO:0000313" key="3">
    <source>
        <dbReference type="Proteomes" id="UP000515913"/>
    </source>
</evidence>
<dbReference type="AlphaFoldDB" id="A0A7G9GY30"/>
<accession>A0A7G9GY30</accession>
<keyword evidence="3" id="KW-1185">Reference proteome</keyword>
<feature type="region of interest" description="Disordered" evidence="1">
    <location>
        <begin position="59"/>
        <end position="79"/>
    </location>
</feature>
<feature type="compositionally biased region" description="Low complexity" evidence="1">
    <location>
        <begin position="61"/>
        <end position="73"/>
    </location>
</feature>
<dbReference type="KEGG" id="fho:H9Q81_02410"/>
<evidence type="ECO:0000256" key="1">
    <source>
        <dbReference type="SAM" id="MobiDB-lite"/>
    </source>
</evidence>
<evidence type="ECO:0000313" key="2">
    <source>
        <dbReference type="EMBL" id="QNM15712.1"/>
    </source>
</evidence>
<proteinExistence type="predicted"/>
<gene>
    <name evidence="2" type="ORF">H9Q81_02410</name>
</gene>
<dbReference type="EMBL" id="CP060637">
    <property type="protein sequence ID" value="QNM15712.1"/>
    <property type="molecule type" value="Genomic_DNA"/>
</dbReference>
<dbReference type="Proteomes" id="UP000515913">
    <property type="component" value="Chromosome"/>
</dbReference>
<sequence length="103" mass="11113">MKKVIFFILTILALVGCTNTDNTYGNNRNNSTEELIIDSIIATALYNYHGVELGEAKVKSKSNSNMNKTSSTSIGNDGSINTHTVTKTTTKTKSKGISYGIGF</sequence>
<protein>
    <recommendedName>
        <fullName evidence="4">Lipoprotein</fullName>
    </recommendedName>
</protein>